<dbReference type="SUPFAM" id="SSF52980">
    <property type="entry name" value="Restriction endonuclease-like"/>
    <property type="match status" value="1"/>
</dbReference>
<dbReference type="STRING" id="272627.CCC_00972"/>
<sequence length="129" mass="14324">MNAYGPSASRQAAQRRGKAAERLAAFWLRLKGYVILAQGLKSGRGSGAGEVDLVARRGDLVAFVEVKSRATMDQAIESLSPFQRQRIERSAAAFLARRPELSGCGMRFDMVLIAPWRLPRHIPDAWRID</sequence>
<evidence type="ECO:0000313" key="3">
    <source>
        <dbReference type="EMBL" id="KIL97911.1"/>
    </source>
</evidence>
<evidence type="ECO:0000256" key="1">
    <source>
        <dbReference type="ARBA" id="ARBA00006738"/>
    </source>
</evidence>
<comment type="caution">
    <text evidence="3">The sequence shown here is derived from an EMBL/GenBank/DDBJ whole genome shotgun (WGS) entry which is preliminary data.</text>
</comment>
<keyword evidence="3" id="KW-0378">Hydrolase</keyword>
<dbReference type="NCBIfam" id="NF009151">
    <property type="entry name" value="PRK12497.1-5"/>
    <property type="match status" value="1"/>
</dbReference>
<keyword evidence="4" id="KW-1185">Reference proteome</keyword>
<dbReference type="PANTHER" id="PTHR34039">
    <property type="entry name" value="UPF0102 PROTEIN YRAN"/>
    <property type="match status" value="1"/>
</dbReference>
<dbReference type="InterPro" id="IPR011335">
    <property type="entry name" value="Restrct_endonuc-II-like"/>
</dbReference>
<dbReference type="Pfam" id="PF02021">
    <property type="entry name" value="UPF0102"/>
    <property type="match status" value="1"/>
</dbReference>
<evidence type="ECO:0000313" key="4">
    <source>
        <dbReference type="Proteomes" id="UP000031971"/>
    </source>
</evidence>
<dbReference type="RefSeq" id="WP_009870234.1">
    <property type="nucleotide sequence ID" value="NZ_JXSL01000030.1"/>
</dbReference>
<dbReference type="EMBL" id="JXSL01000030">
    <property type="protein sequence ID" value="KIL97911.1"/>
    <property type="molecule type" value="Genomic_DNA"/>
</dbReference>
<dbReference type="PANTHER" id="PTHR34039:SF1">
    <property type="entry name" value="UPF0102 PROTEIN YRAN"/>
    <property type="match status" value="1"/>
</dbReference>
<dbReference type="InterPro" id="IPR003509">
    <property type="entry name" value="UPF0102_YraN-like"/>
</dbReference>
<organism evidence="3 4">
    <name type="scientific">Paramagnetospirillum magnetotacticum MS-1</name>
    <dbReference type="NCBI Taxonomy" id="272627"/>
    <lineage>
        <taxon>Bacteria</taxon>
        <taxon>Pseudomonadati</taxon>
        <taxon>Pseudomonadota</taxon>
        <taxon>Alphaproteobacteria</taxon>
        <taxon>Rhodospirillales</taxon>
        <taxon>Magnetospirillaceae</taxon>
        <taxon>Paramagnetospirillum</taxon>
    </lineage>
</organism>
<dbReference type="AlphaFoldDB" id="A0A0C2UYK6"/>
<protein>
    <recommendedName>
        <fullName evidence="2">UPF0102 protein CCC_00972</fullName>
    </recommendedName>
</protein>
<name>A0A0C2UYK6_PARME</name>
<keyword evidence="3" id="KW-0540">Nuclease</keyword>
<dbReference type="Gene3D" id="3.40.1350.10">
    <property type="match status" value="1"/>
</dbReference>
<gene>
    <name evidence="3" type="ORF">CCC_00972</name>
</gene>
<dbReference type="InterPro" id="IPR011856">
    <property type="entry name" value="tRNA_endonuc-like_dom_sf"/>
</dbReference>
<dbReference type="Proteomes" id="UP000031971">
    <property type="component" value="Unassembled WGS sequence"/>
</dbReference>
<evidence type="ECO:0000256" key="2">
    <source>
        <dbReference type="HAMAP-Rule" id="MF_00048"/>
    </source>
</evidence>
<keyword evidence="3" id="KW-0255">Endonuclease</keyword>
<accession>A0A0C2UYK6</accession>
<dbReference type="OrthoDB" id="9812968at2"/>
<proteinExistence type="inferred from homology"/>
<dbReference type="GO" id="GO:0004519">
    <property type="term" value="F:endonuclease activity"/>
    <property type="evidence" value="ECO:0007669"/>
    <property type="project" value="UniProtKB-KW"/>
</dbReference>
<dbReference type="HAMAP" id="MF_00048">
    <property type="entry name" value="UPF0102"/>
    <property type="match status" value="1"/>
</dbReference>
<dbReference type="GO" id="GO:0003676">
    <property type="term" value="F:nucleic acid binding"/>
    <property type="evidence" value="ECO:0007669"/>
    <property type="project" value="InterPro"/>
</dbReference>
<reference evidence="3 4" key="1">
    <citation type="submission" date="2015-01" db="EMBL/GenBank/DDBJ databases">
        <title>Genome Sequence of Magnetospirillum magnetotacticum Strain MS-1.</title>
        <authorList>
            <person name="Marinov G.K."/>
            <person name="Smalley M.D."/>
            <person name="DeSalvo G."/>
        </authorList>
    </citation>
    <scope>NUCLEOTIDE SEQUENCE [LARGE SCALE GENOMIC DNA]</scope>
    <source>
        <strain evidence="3 4">MS-1</strain>
    </source>
</reference>
<comment type="similarity">
    <text evidence="1 2">Belongs to the UPF0102 family.</text>
</comment>